<accession>A0A2S6HAM7</accession>
<proteinExistence type="predicted"/>
<comment type="caution">
    <text evidence="1">The sequence shown here is derived from an EMBL/GenBank/DDBJ whole genome shotgun (WGS) entry which is preliminary data.</text>
</comment>
<protein>
    <submittedName>
        <fullName evidence="1">Uncharacterized protein</fullName>
    </submittedName>
</protein>
<sequence>MSYKLNLNKSKMYALMCAVNTDLPQLHKCDFSHHSFRYWMSYQHPVTGDYIHVTVTPVLGDTIICFRNESEGTDYLIKHFSIQYLMDHGMLREVSA</sequence>
<dbReference type="EMBL" id="PTJA01000025">
    <property type="protein sequence ID" value="PPK74508.1"/>
    <property type="molecule type" value="Genomic_DNA"/>
</dbReference>
<dbReference type="AlphaFoldDB" id="A0A2S6HAM7"/>
<reference evidence="1 2" key="1">
    <citation type="submission" date="2018-02" db="EMBL/GenBank/DDBJ databases">
        <title>Genomic Encyclopedia of Archaeal and Bacterial Type Strains, Phase II (KMG-II): from individual species to whole genera.</title>
        <authorList>
            <person name="Goeker M."/>
        </authorList>
    </citation>
    <scope>NUCLEOTIDE SEQUENCE [LARGE SCALE GENOMIC DNA]</scope>
    <source>
        <strain evidence="1 2">DSM 3808</strain>
    </source>
</reference>
<organism evidence="1 2">
    <name type="scientific">Lacrimispora xylanisolvens</name>
    <dbReference type="NCBI Taxonomy" id="384636"/>
    <lineage>
        <taxon>Bacteria</taxon>
        <taxon>Bacillati</taxon>
        <taxon>Bacillota</taxon>
        <taxon>Clostridia</taxon>
        <taxon>Lachnospirales</taxon>
        <taxon>Lachnospiraceae</taxon>
        <taxon>Lacrimispora</taxon>
    </lineage>
</organism>
<dbReference type="Proteomes" id="UP000237749">
    <property type="component" value="Unassembled WGS sequence"/>
</dbReference>
<evidence type="ECO:0000313" key="2">
    <source>
        <dbReference type="Proteomes" id="UP000237749"/>
    </source>
</evidence>
<gene>
    <name evidence="1" type="ORF">BXY41_12510</name>
</gene>
<dbReference type="RefSeq" id="WP_104439873.1">
    <property type="nucleotide sequence ID" value="NZ_PTJA01000025.1"/>
</dbReference>
<keyword evidence="2" id="KW-1185">Reference proteome</keyword>
<name>A0A2S6HAM7_9FIRM</name>
<evidence type="ECO:0000313" key="1">
    <source>
        <dbReference type="EMBL" id="PPK74508.1"/>
    </source>
</evidence>